<organism evidence="1 2">
    <name type="scientific">Chaetomium tenue</name>
    <dbReference type="NCBI Taxonomy" id="1854479"/>
    <lineage>
        <taxon>Eukaryota</taxon>
        <taxon>Fungi</taxon>
        <taxon>Dikarya</taxon>
        <taxon>Ascomycota</taxon>
        <taxon>Pezizomycotina</taxon>
        <taxon>Sordariomycetes</taxon>
        <taxon>Sordariomycetidae</taxon>
        <taxon>Sordariales</taxon>
        <taxon>Chaetomiaceae</taxon>
        <taxon>Chaetomium</taxon>
    </lineage>
</organism>
<name>A0ACB7NZE7_9PEZI</name>
<comment type="caution">
    <text evidence="1">The sequence shown here is derived from an EMBL/GenBank/DDBJ whole genome shotgun (WGS) entry which is preliminary data.</text>
</comment>
<evidence type="ECO:0000313" key="2">
    <source>
        <dbReference type="Proteomes" id="UP000724584"/>
    </source>
</evidence>
<evidence type="ECO:0000313" key="1">
    <source>
        <dbReference type="EMBL" id="KAH6623561.1"/>
    </source>
</evidence>
<keyword evidence="2" id="KW-1185">Reference proteome</keyword>
<gene>
    <name evidence="1" type="ORF">F5144DRAFT_365838</name>
</gene>
<reference evidence="1 2" key="1">
    <citation type="journal article" date="2021" name="Nat. Commun.">
        <title>Genetic determinants of endophytism in the Arabidopsis root mycobiome.</title>
        <authorList>
            <person name="Mesny F."/>
            <person name="Miyauchi S."/>
            <person name="Thiergart T."/>
            <person name="Pickel B."/>
            <person name="Atanasova L."/>
            <person name="Karlsson M."/>
            <person name="Huettel B."/>
            <person name="Barry K.W."/>
            <person name="Haridas S."/>
            <person name="Chen C."/>
            <person name="Bauer D."/>
            <person name="Andreopoulos W."/>
            <person name="Pangilinan J."/>
            <person name="LaButti K."/>
            <person name="Riley R."/>
            <person name="Lipzen A."/>
            <person name="Clum A."/>
            <person name="Drula E."/>
            <person name="Henrissat B."/>
            <person name="Kohler A."/>
            <person name="Grigoriev I.V."/>
            <person name="Martin F.M."/>
            <person name="Hacquard S."/>
        </authorList>
    </citation>
    <scope>NUCLEOTIDE SEQUENCE [LARGE SCALE GENOMIC DNA]</scope>
    <source>
        <strain evidence="1 2">MPI-SDFR-AT-0079</strain>
    </source>
</reference>
<dbReference type="Proteomes" id="UP000724584">
    <property type="component" value="Unassembled WGS sequence"/>
</dbReference>
<proteinExistence type="predicted"/>
<protein>
    <submittedName>
        <fullName evidence="1">Uncharacterized protein</fullName>
    </submittedName>
</protein>
<accession>A0ACB7NZE7</accession>
<dbReference type="EMBL" id="JAGIZQ010000006">
    <property type="protein sequence ID" value="KAH6623561.1"/>
    <property type="molecule type" value="Genomic_DNA"/>
</dbReference>
<sequence>MEGKMAATSFQFNTSSTIRHPSTPPSHGSRLVVFGFADNRSHPFLSEPRAALPFPRSPRFHTSSRRSTFPPDRPREFSKNGTSGQQNRVFWQLPQPDAYRMWSLSAKVVFMPRASSSRLAALAPFLPETRRRGFEVANSPEIHGATCVGVAHRGHLQALSMVALTLPRKATGDLQRTGFVVPPISVFRLREKVHRWEKNGSQLADPTP</sequence>